<dbReference type="PRINTS" id="PR00838">
    <property type="entry name" value="V5ALLERGEN"/>
</dbReference>
<comment type="caution">
    <text evidence="4">The sequence shown here is derived from an EMBL/GenBank/DDBJ whole genome shotgun (WGS) entry which is preliminary data.</text>
</comment>
<dbReference type="EMBL" id="PUHW01000304">
    <property type="protein sequence ID" value="KAG0687172.1"/>
    <property type="molecule type" value="Genomic_DNA"/>
</dbReference>
<dbReference type="InterPro" id="IPR014044">
    <property type="entry name" value="CAP_dom"/>
</dbReference>
<dbReference type="SUPFAM" id="SSF55797">
    <property type="entry name" value="PR-1-like"/>
    <property type="match status" value="1"/>
</dbReference>
<reference evidence="4" key="1">
    <citation type="submission" date="2020-11" db="EMBL/GenBank/DDBJ databases">
        <title>Kefir isolates.</title>
        <authorList>
            <person name="Marcisauskas S."/>
            <person name="Kim Y."/>
            <person name="Blasche S."/>
        </authorList>
    </citation>
    <scope>NUCLEOTIDE SEQUENCE</scope>
    <source>
        <strain evidence="4">Olga-1</strain>
    </source>
</reference>
<sequence length="321" mass="33474">MKFSTSVISSIACLLTTVSASSVCSDATVTTYSTTYIPYITTTTSTSSSTTTTSSSSSSSSSTTSSLSSSSSSTTSSLSSSSSETSTTPSPSSETSTTSSSSSETSTTSTSSSPETSSSSTTTSSSSSSSPETTTSSSSSSSSSTKTSSSISTPSSTIVFSNTYLEKHNYYRSLMQDTNPVEWDDDIAAISQSYADAYTCDGSLEHSGNSLNGQGLGENLAYGYSYDGAGAVTAWFNEIALYNYSNPGFSEATGHFTQLVWTDTTKIGCGYKYCGTYYGYYIVCNYLPEGNIDLAGDTSYFYKLDVKEPKDDSTLAGGFPQ</sequence>
<feature type="region of interest" description="Disordered" evidence="1">
    <location>
        <begin position="44"/>
        <end position="154"/>
    </location>
</feature>
<feature type="domain" description="SCP" evidence="3">
    <location>
        <begin position="159"/>
        <end position="294"/>
    </location>
</feature>
<proteinExistence type="predicted"/>
<evidence type="ECO:0000313" key="4">
    <source>
        <dbReference type="EMBL" id="KAG0687172.1"/>
    </source>
</evidence>
<organism evidence="4 5">
    <name type="scientific">Pichia californica</name>
    <dbReference type="NCBI Taxonomy" id="460514"/>
    <lineage>
        <taxon>Eukaryota</taxon>
        <taxon>Fungi</taxon>
        <taxon>Dikarya</taxon>
        <taxon>Ascomycota</taxon>
        <taxon>Saccharomycotina</taxon>
        <taxon>Pichiomycetes</taxon>
        <taxon>Pichiales</taxon>
        <taxon>Pichiaceae</taxon>
        <taxon>Pichia</taxon>
    </lineage>
</organism>
<accession>A0A9P6WJB8</accession>
<feature type="signal peptide" evidence="2">
    <location>
        <begin position="1"/>
        <end position="20"/>
    </location>
</feature>
<gene>
    <name evidence="4" type="ORF">C6P40_002779</name>
</gene>
<dbReference type="InterPro" id="IPR001283">
    <property type="entry name" value="CRISP-related"/>
</dbReference>
<evidence type="ECO:0000256" key="2">
    <source>
        <dbReference type="SAM" id="SignalP"/>
    </source>
</evidence>
<evidence type="ECO:0000259" key="3">
    <source>
        <dbReference type="SMART" id="SM00198"/>
    </source>
</evidence>
<dbReference type="AlphaFoldDB" id="A0A9P6WJB8"/>
<name>A0A9P6WJB8_9ASCO</name>
<dbReference type="InterPro" id="IPR018244">
    <property type="entry name" value="Allrgn_V5/Tpx1_CS"/>
</dbReference>
<keyword evidence="5" id="KW-1185">Reference proteome</keyword>
<dbReference type="Pfam" id="PF00188">
    <property type="entry name" value="CAP"/>
    <property type="match status" value="1"/>
</dbReference>
<dbReference type="SMART" id="SM00198">
    <property type="entry name" value="SCP"/>
    <property type="match status" value="1"/>
</dbReference>
<dbReference type="PROSITE" id="PS01010">
    <property type="entry name" value="CRISP_2"/>
    <property type="match status" value="1"/>
</dbReference>
<dbReference type="PROSITE" id="PS01009">
    <property type="entry name" value="CRISP_1"/>
    <property type="match status" value="1"/>
</dbReference>
<dbReference type="Proteomes" id="UP000697127">
    <property type="component" value="Unassembled WGS sequence"/>
</dbReference>
<dbReference type="GO" id="GO:0005576">
    <property type="term" value="C:extracellular region"/>
    <property type="evidence" value="ECO:0007669"/>
    <property type="project" value="InterPro"/>
</dbReference>
<dbReference type="InterPro" id="IPR035940">
    <property type="entry name" value="CAP_sf"/>
</dbReference>
<dbReference type="InterPro" id="IPR002413">
    <property type="entry name" value="V5_allergen-like"/>
</dbReference>
<evidence type="ECO:0000313" key="5">
    <source>
        <dbReference type="Proteomes" id="UP000697127"/>
    </source>
</evidence>
<protein>
    <recommendedName>
        <fullName evidence="3">SCP domain-containing protein</fullName>
    </recommendedName>
</protein>
<dbReference type="PRINTS" id="PR00837">
    <property type="entry name" value="V5TPXLIKE"/>
</dbReference>
<keyword evidence="2" id="KW-0732">Signal</keyword>
<dbReference type="PANTHER" id="PTHR10334">
    <property type="entry name" value="CYSTEINE-RICH SECRETORY PROTEIN-RELATED"/>
    <property type="match status" value="1"/>
</dbReference>
<feature type="chain" id="PRO_5040119754" description="SCP domain-containing protein" evidence="2">
    <location>
        <begin position="21"/>
        <end position="321"/>
    </location>
</feature>
<evidence type="ECO:0000256" key="1">
    <source>
        <dbReference type="SAM" id="MobiDB-lite"/>
    </source>
</evidence>
<dbReference type="Gene3D" id="3.40.33.10">
    <property type="entry name" value="CAP"/>
    <property type="match status" value="1"/>
</dbReference>